<reference evidence="2" key="1">
    <citation type="submission" date="2016-10" db="EMBL/GenBank/DDBJ databases">
        <authorList>
            <person name="Varghese N."/>
            <person name="Submissions S."/>
        </authorList>
    </citation>
    <scope>NUCLEOTIDE SEQUENCE [LARGE SCALE GENOMIC DNA]</scope>
    <source>
        <strain evidence="2">DSM 19891</strain>
    </source>
</reference>
<accession>A0A1I6H6N2</accession>
<sequence>MNLFPTPDSELIFLVCGVQMYTLFLNTQLLLKQNKQSFLHQHTTPLFTGFYNSEIKKYIQNTNCQILNQSDKYNFPIINDLELMQ</sequence>
<organism evidence="1 2">
    <name type="scientific">Maribacter stanieri</name>
    <dbReference type="NCBI Taxonomy" id="440514"/>
    <lineage>
        <taxon>Bacteria</taxon>
        <taxon>Pseudomonadati</taxon>
        <taxon>Bacteroidota</taxon>
        <taxon>Flavobacteriia</taxon>
        <taxon>Flavobacteriales</taxon>
        <taxon>Flavobacteriaceae</taxon>
        <taxon>Maribacter</taxon>
    </lineage>
</organism>
<dbReference type="STRING" id="440514.SAMN04488010_0001"/>
<proteinExistence type="predicted"/>
<name>A0A1I6H6N2_9FLAO</name>
<dbReference type="EMBL" id="FOYX01000001">
    <property type="protein sequence ID" value="SFR50088.1"/>
    <property type="molecule type" value="Genomic_DNA"/>
</dbReference>
<protein>
    <submittedName>
        <fullName evidence="1">Uncharacterized protein</fullName>
    </submittedName>
</protein>
<dbReference type="AlphaFoldDB" id="A0A1I6H6N2"/>
<gene>
    <name evidence="1" type="ORF">SAMN04488010_0001</name>
</gene>
<keyword evidence="2" id="KW-1185">Reference proteome</keyword>
<evidence type="ECO:0000313" key="1">
    <source>
        <dbReference type="EMBL" id="SFR50088.1"/>
    </source>
</evidence>
<dbReference type="Proteomes" id="UP000199462">
    <property type="component" value="Unassembled WGS sequence"/>
</dbReference>
<evidence type="ECO:0000313" key="2">
    <source>
        <dbReference type="Proteomes" id="UP000199462"/>
    </source>
</evidence>